<evidence type="ECO:0000256" key="1">
    <source>
        <dbReference type="SAM" id="Phobius"/>
    </source>
</evidence>
<keyword evidence="1" id="KW-0812">Transmembrane</keyword>
<proteinExistence type="predicted"/>
<gene>
    <name evidence="2" type="ORF">SPHINGO8BC_60614</name>
</gene>
<keyword evidence="1" id="KW-1133">Transmembrane helix</keyword>
<evidence type="ECO:0000313" key="2">
    <source>
        <dbReference type="EMBL" id="VXD05670.1"/>
    </source>
</evidence>
<evidence type="ECO:0000313" key="3">
    <source>
        <dbReference type="Proteomes" id="UP000432350"/>
    </source>
</evidence>
<sequence length="57" mass="6661">MSSKSAGNNFEKMNLQLICFSINYLITNHLITIVLNSVKITLAMYIYFRIFMLNKQL</sequence>
<feature type="transmembrane region" description="Helical" evidence="1">
    <location>
        <begin position="30"/>
        <end position="48"/>
    </location>
</feature>
<protein>
    <submittedName>
        <fullName evidence="2">Uncharacterized protein</fullName>
    </submittedName>
</protein>
<name>A0A654DKG2_SPHMU</name>
<accession>A0A654DKG2</accession>
<dbReference type="EMBL" id="CABWMV010000025">
    <property type="protein sequence ID" value="VXD05670.1"/>
    <property type="molecule type" value="Genomic_DNA"/>
</dbReference>
<keyword evidence="1" id="KW-0472">Membrane</keyword>
<dbReference type="Proteomes" id="UP000432350">
    <property type="component" value="Unassembled WGS sequence"/>
</dbReference>
<organism evidence="2 3">
    <name type="scientific">Sphingobacterium multivorum</name>
    <dbReference type="NCBI Taxonomy" id="28454"/>
    <lineage>
        <taxon>Bacteria</taxon>
        <taxon>Pseudomonadati</taxon>
        <taxon>Bacteroidota</taxon>
        <taxon>Sphingobacteriia</taxon>
        <taxon>Sphingobacteriales</taxon>
        <taxon>Sphingobacteriaceae</taxon>
        <taxon>Sphingobacterium</taxon>
    </lineage>
</organism>
<reference evidence="2 3" key="1">
    <citation type="submission" date="2019-10" db="EMBL/GenBank/DDBJ databases">
        <authorList>
            <person name="Karimi E."/>
        </authorList>
    </citation>
    <scope>NUCLEOTIDE SEQUENCE [LARGE SCALE GENOMIC DNA]</scope>
    <source>
        <strain evidence="2">Sphingobacterium sp. 8BC</strain>
    </source>
</reference>
<dbReference type="AlphaFoldDB" id="A0A654DKG2"/>